<gene>
    <name evidence="1" type="ORF">BN488_01145</name>
</gene>
<name>R5XN34_9FIRM</name>
<dbReference type="RefSeq" id="WP_022071458.1">
    <property type="nucleotide sequence ID" value="NZ_HF999326.1"/>
</dbReference>
<protein>
    <submittedName>
        <fullName evidence="1">Uncharacterized protein</fullName>
    </submittedName>
</protein>
<dbReference type="AlphaFoldDB" id="R5XN34"/>
<evidence type="ECO:0000313" key="1">
    <source>
        <dbReference type="EMBL" id="CDA10106.1"/>
    </source>
</evidence>
<proteinExistence type="predicted"/>
<evidence type="ECO:0000313" key="2">
    <source>
        <dbReference type="Proteomes" id="UP000017980"/>
    </source>
</evidence>
<comment type="caution">
    <text evidence="1">The sequence shown here is derived from an EMBL/GenBank/DDBJ whole genome shotgun (WGS) entry which is preliminary data.</text>
</comment>
<organism evidence="1 2">
    <name type="scientific">Intestinibacter bartlettii CAG:1329</name>
    <dbReference type="NCBI Taxonomy" id="1263063"/>
    <lineage>
        <taxon>Bacteria</taxon>
        <taxon>Bacillati</taxon>
        <taxon>Bacillota</taxon>
        <taxon>Clostridia</taxon>
        <taxon>Peptostreptococcales</taxon>
        <taxon>Peptostreptococcaceae</taxon>
        <taxon>Intestinibacter</taxon>
    </lineage>
</organism>
<dbReference type="Proteomes" id="UP000017980">
    <property type="component" value="Unassembled WGS sequence"/>
</dbReference>
<dbReference type="EMBL" id="CBBD010000035">
    <property type="protein sequence ID" value="CDA10106.1"/>
    <property type="molecule type" value="Genomic_DNA"/>
</dbReference>
<sequence>MNSEKDKEEWVSDPRRFFMPLTVVSSVPSDRKITEEEEKQYKKILMSFIDGSRLDNKDK</sequence>
<reference evidence="1" key="1">
    <citation type="submission" date="2012-11" db="EMBL/GenBank/DDBJ databases">
        <title>Dependencies among metagenomic species, viruses, plasmids and units of genetic variation.</title>
        <authorList>
            <person name="Nielsen H.B."/>
            <person name="Almeida M."/>
            <person name="Juncker A.S."/>
            <person name="Rasmussen S."/>
            <person name="Li J."/>
            <person name="Sunagawa S."/>
            <person name="Plichta D."/>
            <person name="Gautier L."/>
            <person name="Le Chatelier E."/>
            <person name="Peletier E."/>
            <person name="Bonde I."/>
            <person name="Nielsen T."/>
            <person name="Manichanh C."/>
            <person name="Arumugam M."/>
            <person name="Batto J."/>
            <person name="Santos M.B.Q.D."/>
            <person name="Blom N."/>
            <person name="Borruel N."/>
            <person name="Burgdorf K.S."/>
            <person name="Boumezbeur F."/>
            <person name="Casellas F."/>
            <person name="Dore J."/>
            <person name="Guarner F."/>
            <person name="Hansen T."/>
            <person name="Hildebrand F."/>
            <person name="Kaas R.S."/>
            <person name="Kennedy S."/>
            <person name="Kristiansen K."/>
            <person name="Kultima J.R."/>
            <person name="Leonard P."/>
            <person name="Levenez F."/>
            <person name="Lund O."/>
            <person name="Moumen B."/>
            <person name="Le Paslier D."/>
            <person name="Pons N."/>
            <person name="Pedersen O."/>
            <person name="Prifti E."/>
            <person name="Qin J."/>
            <person name="Raes J."/>
            <person name="Tap J."/>
            <person name="Tims S."/>
            <person name="Ussery D.W."/>
            <person name="Yamada T."/>
            <person name="MetaHit consortium"/>
            <person name="Renault P."/>
            <person name="Sicheritz-Ponten T."/>
            <person name="Bork P."/>
            <person name="Wang J."/>
            <person name="Brunak S."/>
            <person name="Ehrlich S.D."/>
        </authorList>
    </citation>
    <scope>NUCLEOTIDE SEQUENCE [LARGE SCALE GENOMIC DNA]</scope>
</reference>
<accession>R5XN34</accession>